<feature type="region of interest" description="Disordered" evidence="10">
    <location>
        <begin position="164"/>
        <end position="205"/>
    </location>
</feature>
<dbReference type="GO" id="GO:0006891">
    <property type="term" value="P:intra-Golgi vesicle-mediated transport"/>
    <property type="evidence" value="ECO:0007669"/>
    <property type="project" value="TreeGrafter"/>
</dbReference>
<dbReference type="PANTHER" id="PTHR12961">
    <property type="entry name" value="CONSERVED OLIGOMERIC GOLGI COMPLEX COMPONENT 2"/>
    <property type="match status" value="1"/>
</dbReference>
<dbReference type="GO" id="GO:0015031">
    <property type="term" value="P:protein transport"/>
    <property type="evidence" value="ECO:0007669"/>
    <property type="project" value="UniProtKB-KW"/>
</dbReference>
<keyword evidence="6" id="KW-0333">Golgi apparatus</keyword>
<keyword evidence="5" id="KW-0653">Protein transport</keyword>
<evidence type="ECO:0000256" key="3">
    <source>
        <dbReference type="ARBA" id="ARBA00020977"/>
    </source>
</evidence>
<evidence type="ECO:0000256" key="10">
    <source>
        <dbReference type="SAM" id="MobiDB-lite"/>
    </source>
</evidence>
<feature type="compositionally biased region" description="Acidic residues" evidence="10">
    <location>
        <begin position="9"/>
        <end position="20"/>
    </location>
</feature>
<evidence type="ECO:0000313" key="12">
    <source>
        <dbReference type="EMBL" id="OJJ33018.1"/>
    </source>
</evidence>
<dbReference type="GO" id="GO:0007030">
    <property type="term" value="P:Golgi organization"/>
    <property type="evidence" value="ECO:0007669"/>
    <property type="project" value="InterPro"/>
</dbReference>
<evidence type="ECO:0000259" key="11">
    <source>
        <dbReference type="Pfam" id="PF06148"/>
    </source>
</evidence>
<dbReference type="GO" id="GO:0000139">
    <property type="term" value="C:Golgi membrane"/>
    <property type="evidence" value="ECO:0007669"/>
    <property type="project" value="UniProtKB-SubCell"/>
</dbReference>
<protein>
    <recommendedName>
        <fullName evidence="3">Conserved oligomeric Golgi complex subunit 2</fullName>
    </recommendedName>
    <alternativeName>
        <fullName evidence="8">Component of oligomeric Golgi complex 2</fullName>
    </alternativeName>
</protein>
<feature type="domain" description="Conserved oligomeric Golgi complex subunit 2 N-terminal" evidence="11">
    <location>
        <begin position="28"/>
        <end position="102"/>
    </location>
</feature>
<evidence type="ECO:0000256" key="5">
    <source>
        <dbReference type="ARBA" id="ARBA00022927"/>
    </source>
</evidence>
<dbReference type="OrthoDB" id="332281at2759"/>
<accession>A0A1L9RDQ4</accession>
<keyword evidence="9" id="KW-0175">Coiled coil</keyword>
<evidence type="ECO:0000256" key="9">
    <source>
        <dbReference type="SAM" id="Coils"/>
    </source>
</evidence>
<evidence type="ECO:0000313" key="13">
    <source>
        <dbReference type="Proteomes" id="UP000184383"/>
    </source>
</evidence>
<dbReference type="GO" id="GO:0017119">
    <property type="term" value="C:Golgi transport complex"/>
    <property type="evidence" value="ECO:0007669"/>
    <property type="project" value="TreeGrafter"/>
</dbReference>
<organism evidence="12 13">
    <name type="scientific">Aspergillus wentii DTO 134E9</name>
    <dbReference type="NCBI Taxonomy" id="1073089"/>
    <lineage>
        <taxon>Eukaryota</taxon>
        <taxon>Fungi</taxon>
        <taxon>Dikarya</taxon>
        <taxon>Ascomycota</taxon>
        <taxon>Pezizomycotina</taxon>
        <taxon>Eurotiomycetes</taxon>
        <taxon>Eurotiomycetidae</taxon>
        <taxon>Eurotiales</taxon>
        <taxon>Aspergillaceae</taxon>
        <taxon>Aspergillus</taxon>
        <taxon>Aspergillus subgen. Cremei</taxon>
    </lineage>
</organism>
<feature type="compositionally biased region" description="Acidic residues" evidence="10">
    <location>
        <begin position="172"/>
        <end position="195"/>
    </location>
</feature>
<feature type="coiled-coil region" evidence="9">
    <location>
        <begin position="45"/>
        <end position="75"/>
    </location>
</feature>
<reference evidence="13" key="1">
    <citation type="journal article" date="2017" name="Genome Biol.">
        <title>Comparative genomics reveals high biological diversity and specific adaptations in the industrially and medically important fungal genus Aspergillus.</title>
        <authorList>
            <person name="de Vries R.P."/>
            <person name="Riley R."/>
            <person name="Wiebenga A."/>
            <person name="Aguilar-Osorio G."/>
            <person name="Amillis S."/>
            <person name="Uchima C.A."/>
            <person name="Anderluh G."/>
            <person name="Asadollahi M."/>
            <person name="Askin M."/>
            <person name="Barry K."/>
            <person name="Battaglia E."/>
            <person name="Bayram O."/>
            <person name="Benocci T."/>
            <person name="Braus-Stromeyer S.A."/>
            <person name="Caldana C."/>
            <person name="Canovas D."/>
            <person name="Cerqueira G.C."/>
            <person name="Chen F."/>
            <person name="Chen W."/>
            <person name="Choi C."/>
            <person name="Clum A."/>
            <person name="Dos Santos R.A."/>
            <person name="Damasio A.R."/>
            <person name="Diallinas G."/>
            <person name="Emri T."/>
            <person name="Fekete E."/>
            <person name="Flipphi M."/>
            <person name="Freyberg S."/>
            <person name="Gallo A."/>
            <person name="Gournas C."/>
            <person name="Habgood R."/>
            <person name="Hainaut M."/>
            <person name="Harispe M.L."/>
            <person name="Henrissat B."/>
            <person name="Hilden K.S."/>
            <person name="Hope R."/>
            <person name="Hossain A."/>
            <person name="Karabika E."/>
            <person name="Karaffa L."/>
            <person name="Karanyi Z."/>
            <person name="Krasevec N."/>
            <person name="Kuo A."/>
            <person name="Kusch H."/>
            <person name="LaButti K."/>
            <person name="Lagendijk E.L."/>
            <person name="Lapidus A."/>
            <person name="Levasseur A."/>
            <person name="Lindquist E."/>
            <person name="Lipzen A."/>
            <person name="Logrieco A.F."/>
            <person name="MacCabe A."/>
            <person name="Maekelae M.R."/>
            <person name="Malavazi I."/>
            <person name="Melin P."/>
            <person name="Meyer V."/>
            <person name="Mielnichuk N."/>
            <person name="Miskei M."/>
            <person name="Molnar A.P."/>
            <person name="Mule G."/>
            <person name="Ngan C.Y."/>
            <person name="Orejas M."/>
            <person name="Orosz E."/>
            <person name="Ouedraogo J.P."/>
            <person name="Overkamp K.M."/>
            <person name="Park H.-S."/>
            <person name="Perrone G."/>
            <person name="Piumi F."/>
            <person name="Punt P.J."/>
            <person name="Ram A.F."/>
            <person name="Ramon A."/>
            <person name="Rauscher S."/>
            <person name="Record E."/>
            <person name="Riano-Pachon D.M."/>
            <person name="Robert V."/>
            <person name="Roehrig J."/>
            <person name="Ruller R."/>
            <person name="Salamov A."/>
            <person name="Salih N.S."/>
            <person name="Samson R.A."/>
            <person name="Sandor E."/>
            <person name="Sanguinetti M."/>
            <person name="Schuetze T."/>
            <person name="Sepcic K."/>
            <person name="Shelest E."/>
            <person name="Sherlock G."/>
            <person name="Sophianopoulou V."/>
            <person name="Squina F.M."/>
            <person name="Sun H."/>
            <person name="Susca A."/>
            <person name="Todd R.B."/>
            <person name="Tsang A."/>
            <person name="Unkles S.E."/>
            <person name="van de Wiele N."/>
            <person name="van Rossen-Uffink D."/>
            <person name="Oliveira J.V."/>
            <person name="Vesth T.C."/>
            <person name="Visser J."/>
            <person name="Yu J.-H."/>
            <person name="Zhou M."/>
            <person name="Andersen M.R."/>
            <person name="Archer D.B."/>
            <person name="Baker S.E."/>
            <person name="Benoit I."/>
            <person name="Brakhage A.A."/>
            <person name="Braus G.H."/>
            <person name="Fischer R."/>
            <person name="Frisvad J.C."/>
            <person name="Goldman G.H."/>
            <person name="Houbraken J."/>
            <person name="Oakley B."/>
            <person name="Pocsi I."/>
            <person name="Scazzocchio C."/>
            <person name="Seiboth B."/>
            <person name="vanKuyk P.A."/>
            <person name="Wortman J."/>
            <person name="Dyer P.S."/>
            <person name="Grigoriev I.V."/>
        </authorList>
    </citation>
    <scope>NUCLEOTIDE SEQUENCE [LARGE SCALE GENOMIC DNA]</scope>
    <source>
        <strain evidence="13">DTO 134E9</strain>
    </source>
</reference>
<proteinExistence type="inferred from homology"/>
<evidence type="ECO:0000256" key="2">
    <source>
        <dbReference type="ARBA" id="ARBA00007603"/>
    </source>
</evidence>
<keyword evidence="13" id="KW-1185">Reference proteome</keyword>
<dbReference type="AlphaFoldDB" id="A0A1L9RDQ4"/>
<gene>
    <name evidence="12" type="ORF">ASPWEDRAFT_53078</name>
</gene>
<evidence type="ECO:0000256" key="6">
    <source>
        <dbReference type="ARBA" id="ARBA00023034"/>
    </source>
</evidence>
<dbReference type="RefSeq" id="XP_040686695.1">
    <property type="nucleotide sequence ID" value="XM_040837825.1"/>
</dbReference>
<dbReference type="InterPro" id="IPR009316">
    <property type="entry name" value="COG2"/>
</dbReference>
<feature type="region of interest" description="Disordered" evidence="10">
    <location>
        <begin position="1"/>
        <end position="27"/>
    </location>
</feature>
<comment type="similarity">
    <text evidence="2">Belongs to the COG2 family.</text>
</comment>
<evidence type="ECO:0000256" key="4">
    <source>
        <dbReference type="ARBA" id="ARBA00022448"/>
    </source>
</evidence>
<dbReference type="VEuPathDB" id="FungiDB:ASPWEDRAFT_53078"/>
<comment type="subcellular location">
    <subcellularLocation>
        <location evidence="1">Golgi apparatus membrane</location>
        <topology evidence="1">Peripheral membrane protein</topology>
    </subcellularLocation>
</comment>
<feature type="coiled-coil region" evidence="9">
    <location>
        <begin position="112"/>
        <end position="139"/>
    </location>
</feature>
<dbReference type="EMBL" id="KV878214">
    <property type="protein sequence ID" value="OJJ33018.1"/>
    <property type="molecule type" value="Genomic_DNA"/>
</dbReference>
<dbReference type="GeneID" id="63753673"/>
<dbReference type="Pfam" id="PF06148">
    <property type="entry name" value="COG2_N"/>
    <property type="match status" value="1"/>
</dbReference>
<evidence type="ECO:0000256" key="7">
    <source>
        <dbReference type="ARBA" id="ARBA00023136"/>
    </source>
</evidence>
<dbReference type="Proteomes" id="UP000184383">
    <property type="component" value="Unassembled WGS sequence"/>
</dbReference>
<dbReference type="STRING" id="1073089.A0A1L9RDQ4"/>
<dbReference type="PANTHER" id="PTHR12961:SF0">
    <property type="entry name" value="CONSERVED OLIGOMERIC GOLGI COMPLEX SUBUNIT 2"/>
    <property type="match status" value="1"/>
</dbReference>
<name>A0A1L9RDQ4_ASPWE</name>
<evidence type="ECO:0000256" key="8">
    <source>
        <dbReference type="ARBA" id="ARBA00031344"/>
    </source>
</evidence>
<dbReference type="InterPro" id="IPR024602">
    <property type="entry name" value="COG_su2_N"/>
</dbReference>
<sequence length="295" mass="33310">MNRFRFGDSEESTSDFDEDTSGLPFPEPLSRSSFLASDFDAANYLSSLRNRHQSLEDLRQELRNLDQLLSKELLDLVNENYQDFLSLGPALQGGEEKVEGVRVGLLAFQRDIQTIRDKVEARRKEVEQLLGEKRQLRGDANIGKALLDFVDRVEELEQRLMIGDSAARPQEDCADDLDSESDFLDSESDESDEESPANKSAAPSVSLKRLEHHIQKYVYLTKLSTRIGDEHPFLVGQQPRVTKIRSTVLLDLKTALEQAKHAGGKQDRKTLEVLRLYNLMGEDTSAVSALKNLKT</sequence>
<keyword evidence="7" id="KW-0472">Membrane</keyword>
<keyword evidence="4" id="KW-0813">Transport</keyword>
<evidence type="ECO:0000256" key="1">
    <source>
        <dbReference type="ARBA" id="ARBA00004395"/>
    </source>
</evidence>